<dbReference type="GO" id="GO:0006357">
    <property type="term" value="P:regulation of transcription by RNA polymerase II"/>
    <property type="evidence" value="ECO:0007669"/>
    <property type="project" value="TreeGrafter"/>
</dbReference>
<keyword evidence="6" id="KW-0539">Nucleus</keyword>
<dbReference type="PROSITE" id="PS00678">
    <property type="entry name" value="WD_REPEATS_1"/>
    <property type="match status" value="4"/>
</dbReference>
<dbReference type="SUPFAM" id="SSF50978">
    <property type="entry name" value="WD40 repeat-like"/>
    <property type="match status" value="2"/>
</dbReference>
<feature type="repeat" description="WD" evidence="7">
    <location>
        <begin position="163"/>
        <end position="180"/>
    </location>
</feature>
<dbReference type="FunFam" id="2.130.10.10:FF:000218">
    <property type="entry name" value="WD40 repeat-containing protein HOS15"/>
    <property type="match status" value="2"/>
</dbReference>
<dbReference type="Pfam" id="PF00400">
    <property type="entry name" value="WD40"/>
    <property type="match status" value="10"/>
</dbReference>
<feature type="repeat" description="WD" evidence="7">
    <location>
        <begin position="189"/>
        <end position="230"/>
    </location>
</feature>
<dbReference type="PANTHER" id="PTHR22846:SF67">
    <property type="entry name" value="F-BOX-LIKE_WD REPEAT-CONTAINING PROTEIN TBL1XR1 ISOFORM X1"/>
    <property type="match status" value="1"/>
</dbReference>
<dbReference type="PRINTS" id="PR00320">
    <property type="entry name" value="GPROTEINBRPT"/>
</dbReference>
<evidence type="ECO:0000313" key="9">
    <source>
        <dbReference type="EMBL" id="KAG5573449.1"/>
    </source>
</evidence>
<dbReference type="Proteomes" id="UP000824120">
    <property type="component" value="Chromosome 12"/>
</dbReference>
<dbReference type="Gene3D" id="2.130.10.10">
    <property type="entry name" value="YVTN repeat-like/Quinoprotein amine dehydrogenase"/>
    <property type="match status" value="2"/>
</dbReference>
<dbReference type="InterPro" id="IPR020472">
    <property type="entry name" value="WD40_PAC1"/>
</dbReference>
<gene>
    <name evidence="9" type="ORF">H5410_063215</name>
</gene>
<dbReference type="InterPro" id="IPR036322">
    <property type="entry name" value="WD40_repeat_dom_sf"/>
</dbReference>
<keyword evidence="2 7" id="KW-0853">WD repeat</keyword>
<dbReference type="InterPro" id="IPR006594">
    <property type="entry name" value="LisH"/>
</dbReference>
<dbReference type="InterPro" id="IPR045183">
    <property type="entry name" value="Ebi-like"/>
</dbReference>
<dbReference type="GO" id="GO:0003714">
    <property type="term" value="F:transcription corepressor activity"/>
    <property type="evidence" value="ECO:0007669"/>
    <property type="project" value="InterPro"/>
</dbReference>
<dbReference type="SMART" id="SM00667">
    <property type="entry name" value="LisH"/>
    <property type="match status" value="1"/>
</dbReference>
<dbReference type="PROSITE" id="PS50294">
    <property type="entry name" value="WD_REPEATS_REGION"/>
    <property type="match status" value="9"/>
</dbReference>
<feature type="repeat" description="WD" evidence="7">
    <location>
        <begin position="272"/>
        <end position="313"/>
    </location>
</feature>
<evidence type="ECO:0000256" key="1">
    <source>
        <dbReference type="ARBA" id="ARBA00004123"/>
    </source>
</evidence>
<evidence type="ECO:0000256" key="4">
    <source>
        <dbReference type="ARBA" id="ARBA00023015"/>
    </source>
</evidence>
<dbReference type="OrthoDB" id="1367865at2759"/>
<organism evidence="9 10">
    <name type="scientific">Solanum commersonii</name>
    <name type="common">Commerson's wild potato</name>
    <name type="synonym">Commerson's nightshade</name>
    <dbReference type="NCBI Taxonomy" id="4109"/>
    <lineage>
        <taxon>Eukaryota</taxon>
        <taxon>Viridiplantae</taxon>
        <taxon>Streptophyta</taxon>
        <taxon>Embryophyta</taxon>
        <taxon>Tracheophyta</taxon>
        <taxon>Spermatophyta</taxon>
        <taxon>Magnoliopsida</taxon>
        <taxon>eudicotyledons</taxon>
        <taxon>Gunneridae</taxon>
        <taxon>Pentapetalae</taxon>
        <taxon>asterids</taxon>
        <taxon>lamiids</taxon>
        <taxon>Solanales</taxon>
        <taxon>Solanaceae</taxon>
        <taxon>Solanoideae</taxon>
        <taxon>Solaneae</taxon>
        <taxon>Solanum</taxon>
    </lineage>
</organism>
<feature type="region of interest" description="Disordered" evidence="8">
    <location>
        <begin position="106"/>
        <end position="166"/>
    </location>
</feature>
<dbReference type="InterPro" id="IPR019775">
    <property type="entry name" value="WD40_repeat_CS"/>
</dbReference>
<dbReference type="PROSITE" id="PS50896">
    <property type="entry name" value="LISH"/>
    <property type="match status" value="1"/>
</dbReference>
<feature type="region of interest" description="Disordered" evidence="8">
    <location>
        <begin position="448"/>
        <end position="493"/>
    </location>
</feature>
<dbReference type="AlphaFoldDB" id="A0A9J5WCN7"/>
<feature type="repeat" description="WD" evidence="7">
    <location>
        <begin position="718"/>
        <end position="768"/>
    </location>
</feature>
<evidence type="ECO:0000256" key="5">
    <source>
        <dbReference type="ARBA" id="ARBA00023163"/>
    </source>
</evidence>
<dbReference type="SMART" id="SM00320">
    <property type="entry name" value="WD40"/>
    <property type="match status" value="13"/>
</dbReference>
<comment type="caution">
    <text evidence="9">The sequence shown here is derived from an EMBL/GenBank/DDBJ whole genome shotgun (WGS) entry which is preliminary data.</text>
</comment>
<feature type="repeat" description="WD" evidence="7">
    <location>
        <begin position="497"/>
        <end position="538"/>
    </location>
</feature>
<sequence>MKGYSSNPFVCLSLSRQQFTAMASLTSEFLNYIVFRYLSESGFTHSAFTFGYEARINRSTMDGHLVPPGALIQFVQKGIQLQASRAFGDLITKDVDELRKIIKEKKEKVQKDKPRGKDKANADHKREPTREREMEKQQKEKEREQDRERSDVMVLEGHTSESEGTLLATGSYDGQVRIWKRSGVLISTLNKHKGPIISLKWNKKGDYLLSGSIDTTAIVWNVKFGESKQQFEFHSCPLLDVAWRNNDSFATSSADNMIYVCKVGENKPVKTFSGHQNEINAIKWDPSGSLLASCSDDTPVKIWSMKQDVCLHDFREHRKEIHTIKWSPSGAGTSNLNNQLLLASASFDSTVKLWDVELGRLLHSLNGFTHSAFTFGYEAGLNRSTMDGHLVPPGALIQFVQKGIQYLELEKNLSNDDTDMDEDFKLLEPLDLITKDVDELRKIIKEKKEKVQKDKPRGKDKANADHKREPTREREMEKQQKEKEREQDRERNDVMVLEGHTSEVFVCAWSPKGSLLASGSGDSTARIWTIEDGPCNSTILNVLVLNHLESQATEENKDVTSLDWNSKGTLLATGSYDGQARIWKRSGELVSTLNKHKGPIISLKWNKKGDYLLSGSIDTTAVVWNVKSGESKQQFDFHSGPLLDVAWRNNDSFATSSADNMIYVCKVGENKPVKTFSGHQNEINAIKWDPSGSLLASCSDDSTVKIWSMKQDVCLHDFREHRKEIYTIRWSPTGAGTSSPNNQLLLASASFDSTVKLWDVELGRLLHSLNGHREPVYSVAFCPNGEYLASGSLDKCMNIWSVKEAKIVKTYNGDGCIFEVCWNKEGNKVAACFANKKVCVYDMRL</sequence>
<comment type="subcellular location">
    <subcellularLocation>
        <location evidence="1">Nucleus</location>
    </subcellularLocation>
</comment>
<feature type="repeat" description="WD" evidence="7">
    <location>
        <begin position="314"/>
        <end position="364"/>
    </location>
</feature>
<accession>A0A9J5WCN7</accession>
<feature type="repeat" description="WD" evidence="7">
    <location>
        <begin position="552"/>
        <end position="584"/>
    </location>
</feature>
<dbReference type="InterPro" id="IPR001680">
    <property type="entry name" value="WD40_rpt"/>
</dbReference>
<feature type="repeat" description="WD" evidence="7">
    <location>
        <begin position="676"/>
        <end position="717"/>
    </location>
</feature>
<dbReference type="Gene3D" id="1.20.960.30">
    <property type="match status" value="1"/>
</dbReference>
<evidence type="ECO:0008006" key="11">
    <source>
        <dbReference type="Google" id="ProtNLM"/>
    </source>
</evidence>
<evidence type="ECO:0000256" key="8">
    <source>
        <dbReference type="SAM" id="MobiDB-lite"/>
    </source>
</evidence>
<dbReference type="GO" id="GO:0000118">
    <property type="term" value="C:histone deacetylase complex"/>
    <property type="evidence" value="ECO:0007669"/>
    <property type="project" value="TreeGrafter"/>
</dbReference>
<feature type="compositionally biased region" description="Basic and acidic residues" evidence="8">
    <location>
        <begin position="106"/>
        <end position="151"/>
    </location>
</feature>
<dbReference type="PROSITE" id="PS50082">
    <property type="entry name" value="WD_REPEATS_2"/>
    <property type="match status" value="10"/>
</dbReference>
<evidence type="ECO:0000256" key="6">
    <source>
        <dbReference type="ARBA" id="ARBA00023242"/>
    </source>
</evidence>
<protein>
    <recommendedName>
        <fullName evidence="11">Polyadenylation factor subunit</fullName>
    </recommendedName>
</protein>
<dbReference type="InterPro" id="IPR015943">
    <property type="entry name" value="WD40/YVTN_repeat-like_dom_sf"/>
</dbReference>
<evidence type="ECO:0000256" key="2">
    <source>
        <dbReference type="ARBA" id="ARBA00022574"/>
    </source>
</evidence>
<evidence type="ECO:0000313" key="10">
    <source>
        <dbReference type="Proteomes" id="UP000824120"/>
    </source>
</evidence>
<proteinExistence type="predicted"/>
<reference evidence="9 10" key="1">
    <citation type="submission" date="2020-09" db="EMBL/GenBank/DDBJ databases">
        <title>De no assembly of potato wild relative species, Solanum commersonii.</title>
        <authorList>
            <person name="Cho K."/>
        </authorList>
    </citation>
    <scope>NUCLEOTIDE SEQUENCE [LARGE SCALE GENOMIC DNA]</scope>
    <source>
        <strain evidence="9">LZ3.2</strain>
        <tissue evidence="9">Leaf</tissue>
    </source>
</reference>
<name>A0A9J5WCN7_SOLCO</name>
<keyword evidence="4" id="KW-0805">Transcription regulation</keyword>
<dbReference type="Pfam" id="PF08513">
    <property type="entry name" value="LisH"/>
    <property type="match status" value="1"/>
</dbReference>
<keyword evidence="10" id="KW-1185">Reference proteome</keyword>
<keyword evidence="3" id="KW-0677">Repeat</keyword>
<keyword evidence="5" id="KW-0804">Transcription</keyword>
<feature type="repeat" description="WD" evidence="7">
    <location>
        <begin position="593"/>
        <end position="634"/>
    </location>
</feature>
<feature type="repeat" description="WD" evidence="7">
    <location>
        <begin position="769"/>
        <end position="810"/>
    </location>
</feature>
<dbReference type="EMBL" id="JACXVP010000012">
    <property type="protein sequence ID" value="KAG5573449.1"/>
    <property type="molecule type" value="Genomic_DNA"/>
</dbReference>
<dbReference type="PANTHER" id="PTHR22846">
    <property type="entry name" value="WD40 REPEAT PROTEIN"/>
    <property type="match status" value="1"/>
</dbReference>
<evidence type="ECO:0000256" key="3">
    <source>
        <dbReference type="ARBA" id="ARBA00022737"/>
    </source>
</evidence>
<dbReference type="CDD" id="cd00200">
    <property type="entry name" value="WD40"/>
    <property type="match status" value="2"/>
</dbReference>
<evidence type="ECO:0000256" key="7">
    <source>
        <dbReference type="PROSITE-ProRule" id="PRU00221"/>
    </source>
</evidence>